<gene>
    <name evidence="1" type="ORF">ILEXP_LOCUS9204</name>
</gene>
<dbReference type="EMBL" id="CAUOFW020001157">
    <property type="protein sequence ID" value="CAK9141611.1"/>
    <property type="molecule type" value="Genomic_DNA"/>
</dbReference>
<reference evidence="1 2" key="1">
    <citation type="submission" date="2024-02" db="EMBL/GenBank/DDBJ databases">
        <authorList>
            <person name="Vignale AGUSTIN F."/>
            <person name="Sosa J E."/>
            <person name="Modenutti C."/>
        </authorList>
    </citation>
    <scope>NUCLEOTIDE SEQUENCE [LARGE SCALE GENOMIC DNA]</scope>
</reference>
<sequence length="54" mass="6376">ERLEREDKSKMDDLMAAQKKLVESWDVVMLTKDEFKDLGMICDTYHKELNAEKA</sequence>
<evidence type="ECO:0000313" key="1">
    <source>
        <dbReference type="EMBL" id="CAK9141611.1"/>
    </source>
</evidence>
<comment type="caution">
    <text evidence="1">The sequence shown here is derived from an EMBL/GenBank/DDBJ whole genome shotgun (WGS) entry which is preliminary data.</text>
</comment>
<protein>
    <submittedName>
        <fullName evidence="1">Uncharacterized protein</fullName>
    </submittedName>
</protein>
<dbReference type="AlphaFoldDB" id="A0ABC8RBG3"/>
<evidence type="ECO:0000313" key="2">
    <source>
        <dbReference type="Proteomes" id="UP001642360"/>
    </source>
</evidence>
<accession>A0ABC8RBG3</accession>
<name>A0ABC8RBG3_9AQUA</name>
<feature type="non-terminal residue" evidence="1">
    <location>
        <position position="1"/>
    </location>
</feature>
<organism evidence="1 2">
    <name type="scientific">Ilex paraguariensis</name>
    <name type="common">yerba mate</name>
    <dbReference type="NCBI Taxonomy" id="185542"/>
    <lineage>
        <taxon>Eukaryota</taxon>
        <taxon>Viridiplantae</taxon>
        <taxon>Streptophyta</taxon>
        <taxon>Embryophyta</taxon>
        <taxon>Tracheophyta</taxon>
        <taxon>Spermatophyta</taxon>
        <taxon>Magnoliopsida</taxon>
        <taxon>eudicotyledons</taxon>
        <taxon>Gunneridae</taxon>
        <taxon>Pentapetalae</taxon>
        <taxon>asterids</taxon>
        <taxon>campanulids</taxon>
        <taxon>Aquifoliales</taxon>
        <taxon>Aquifoliaceae</taxon>
        <taxon>Ilex</taxon>
    </lineage>
</organism>
<dbReference type="Proteomes" id="UP001642360">
    <property type="component" value="Unassembled WGS sequence"/>
</dbReference>
<keyword evidence="2" id="KW-1185">Reference proteome</keyword>
<proteinExistence type="predicted"/>